<feature type="compositionally biased region" description="Acidic residues" evidence="5">
    <location>
        <begin position="76"/>
        <end position="94"/>
    </location>
</feature>
<reference evidence="7 8" key="1">
    <citation type="submission" date="2024-02" db="EMBL/GenBank/DDBJ databases">
        <title>A draft genome for the cacao thread blight pathogen Marasmius crinis-equi.</title>
        <authorList>
            <person name="Cohen S.P."/>
            <person name="Baruah I.K."/>
            <person name="Amoako-Attah I."/>
            <person name="Bukari Y."/>
            <person name="Meinhardt L.W."/>
            <person name="Bailey B.A."/>
        </authorList>
    </citation>
    <scope>NUCLEOTIDE SEQUENCE [LARGE SCALE GENOMIC DNA]</scope>
    <source>
        <strain evidence="7 8">GH-76</strain>
    </source>
</reference>
<keyword evidence="4" id="KW-0539">Nucleus</keyword>
<evidence type="ECO:0000313" key="8">
    <source>
        <dbReference type="Proteomes" id="UP001465976"/>
    </source>
</evidence>
<evidence type="ECO:0000313" key="7">
    <source>
        <dbReference type="EMBL" id="KAL0575895.1"/>
    </source>
</evidence>
<comment type="subcellular location">
    <subcellularLocation>
        <location evidence="1">Nucleus</location>
    </subcellularLocation>
</comment>
<feature type="compositionally biased region" description="Polar residues" evidence="5">
    <location>
        <begin position="139"/>
        <end position="161"/>
    </location>
</feature>
<feature type="domain" description="Mif2/CENP-C cupin" evidence="6">
    <location>
        <begin position="435"/>
        <end position="519"/>
    </location>
</feature>
<accession>A0ABR3FKH4</accession>
<comment type="caution">
    <text evidence="7">The sequence shown here is derived from an EMBL/GenBank/DDBJ whole genome shotgun (WGS) entry which is preliminary data.</text>
</comment>
<dbReference type="InterPro" id="IPR025974">
    <property type="entry name" value="Mif2/CENP-C_cupin"/>
</dbReference>
<dbReference type="PANTHER" id="PTHR16684">
    <property type="entry name" value="CENTROMERE PROTEIN C"/>
    <property type="match status" value="1"/>
</dbReference>
<feature type="compositionally biased region" description="Basic and acidic residues" evidence="5">
    <location>
        <begin position="309"/>
        <end position="319"/>
    </location>
</feature>
<dbReference type="InterPro" id="IPR011051">
    <property type="entry name" value="RmlC_Cupin_sf"/>
</dbReference>
<dbReference type="InterPro" id="IPR014710">
    <property type="entry name" value="RmlC-like_jellyroll"/>
</dbReference>
<dbReference type="Proteomes" id="UP001465976">
    <property type="component" value="Unassembled WGS sequence"/>
</dbReference>
<name>A0ABR3FKH4_9AGAR</name>
<feature type="compositionally biased region" description="Polar residues" evidence="5">
    <location>
        <begin position="186"/>
        <end position="197"/>
    </location>
</feature>
<dbReference type="CDD" id="cd06993">
    <property type="entry name" value="cupin_CENP-C_C"/>
    <property type="match status" value="1"/>
</dbReference>
<dbReference type="InterPro" id="IPR028386">
    <property type="entry name" value="CENP-C/Mif2/cnp3"/>
</dbReference>
<comment type="similarity">
    <text evidence="2">Belongs to the CENP-C/MIF2 family.</text>
</comment>
<dbReference type="SUPFAM" id="SSF51182">
    <property type="entry name" value="RmlC-like cupins"/>
    <property type="match status" value="1"/>
</dbReference>
<evidence type="ECO:0000256" key="1">
    <source>
        <dbReference type="ARBA" id="ARBA00004123"/>
    </source>
</evidence>
<sequence>MPAAPRRSSTGTRRGPPKPHVPFRGENFDVAKKTGVRVGRAEVGSDGFENFEDVVRQADTLTPFHVKGKKKKQSLPEEDYEDEDDGGGEEDMDLVDSPMHYIANARQPSSPPISRTNARARPVSRSANDLYDSIPSPHTPNRSRVNRQSAGPSRLSQQYSPTEDFDMSLTTNGAGQYSDQDLPIGNSPSPSHQSFNALDNDEDEEEEEEQEEEDSTPVPAPASRSKSNVTPTPKASAKGKAVALEPEDQNDDMEADITQGFQDEDPLNHQEDEEEEQPEAPPKGKKIRVEEPQEVVSRRKKSSKGESANLKENRVEGVRRSQRKTYKPLQYWRNEKVVYGRPTRTNGQILVPHIREIIRIPEEAAEPLAGKKRKRATRSRSRAPDPDGNPEEGWDIDSVERGEVIDWKTKLPVEKRIACPPSKVDTQKAGNAEWEFQKIFGDEQFIAAGQLLIPEKGRKPSKTTKDNTYVFCILEGAVNVKINETSIILCQGGMFMVPRGNQYFIENIGTRPARLFFAQARMPTKEDAERTASPEKPRAASSSNARAGTTVPASSTTANPEGSRVRRSNTTAV</sequence>
<evidence type="ECO:0000256" key="4">
    <source>
        <dbReference type="ARBA" id="ARBA00023242"/>
    </source>
</evidence>
<feature type="compositionally biased region" description="Basic residues" evidence="5">
    <location>
        <begin position="370"/>
        <end position="381"/>
    </location>
</feature>
<feature type="compositionally biased region" description="Polar residues" evidence="5">
    <location>
        <begin position="106"/>
        <end position="117"/>
    </location>
</feature>
<feature type="compositionally biased region" description="Polar residues" evidence="5">
    <location>
        <begin position="224"/>
        <end position="233"/>
    </location>
</feature>
<dbReference type="Pfam" id="PF11699">
    <property type="entry name" value="CENP-C_C"/>
    <property type="match status" value="1"/>
</dbReference>
<evidence type="ECO:0000256" key="3">
    <source>
        <dbReference type="ARBA" id="ARBA00023125"/>
    </source>
</evidence>
<evidence type="ECO:0000256" key="5">
    <source>
        <dbReference type="SAM" id="MobiDB-lite"/>
    </source>
</evidence>
<feature type="compositionally biased region" description="Acidic residues" evidence="5">
    <location>
        <begin position="245"/>
        <end position="255"/>
    </location>
</feature>
<dbReference type="EMBL" id="JBAHYK010000264">
    <property type="protein sequence ID" value="KAL0575895.1"/>
    <property type="molecule type" value="Genomic_DNA"/>
</dbReference>
<feature type="compositionally biased region" description="Acidic residues" evidence="5">
    <location>
        <begin position="199"/>
        <end position="215"/>
    </location>
</feature>
<protein>
    <submittedName>
        <fullName evidence="7">Mitotic fidelity of chromosome transmission-related protein</fullName>
    </submittedName>
</protein>
<feature type="compositionally biased region" description="Polar residues" evidence="5">
    <location>
        <begin position="540"/>
        <end position="560"/>
    </location>
</feature>
<feature type="compositionally biased region" description="Basic and acidic residues" evidence="5">
    <location>
        <begin position="523"/>
        <end position="538"/>
    </location>
</feature>
<gene>
    <name evidence="7" type="primary">MIF2_1</name>
    <name evidence="7" type="ORF">V5O48_006068</name>
</gene>
<feature type="region of interest" description="Disordered" evidence="5">
    <location>
        <begin position="58"/>
        <end position="325"/>
    </location>
</feature>
<feature type="region of interest" description="Disordered" evidence="5">
    <location>
        <begin position="368"/>
        <end position="396"/>
    </location>
</feature>
<feature type="region of interest" description="Disordered" evidence="5">
    <location>
        <begin position="1"/>
        <end position="32"/>
    </location>
</feature>
<dbReference type="PANTHER" id="PTHR16684:SF11">
    <property type="entry name" value="CENTROMERE PROTEIN C"/>
    <property type="match status" value="1"/>
</dbReference>
<keyword evidence="8" id="KW-1185">Reference proteome</keyword>
<proteinExistence type="inferred from homology"/>
<dbReference type="Gene3D" id="2.60.120.10">
    <property type="entry name" value="Jelly Rolls"/>
    <property type="match status" value="1"/>
</dbReference>
<organism evidence="7 8">
    <name type="scientific">Marasmius crinis-equi</name>
    <dbReference type="NCBI Taxonomy" id="585013"/>
    <lineage>
        <taxon>Eukaryota</taxon>
        <taxon>Fungi</taxon>
        <taxon>Dikarya</taxon>
        <taxon>Basidiomycota</taxon>
        <taxon>Agaricomycotina</taxon>
        <taxon>Agaricomycetes</taxon>
        <taxon>Agaricomycetidae</taxon>
        <taxon>Agaricales</taxon>
        <taxon>Marasmiineae</taxon>
        <taxon>Marasmiaceae</taxon>
        <taxon>Marasmius</taxon>
    </lineage>
</organism>
<feature type="region of interest" description="Disordered" evidence="5">
    <location>
        <begin position="523"/>
        <end position="573"/>
    </location>
</feature>
<evidence type="ECO:0000256" key="2">
    <source>
        <dbReference type="ARBA" id="ARBA00010291"/>
    </source>
</evidence>
<feature type="compositionally biased region" description="Polar residues" evidence="5">
    <location>
        <begin position="168"/>
        <end position="179"/>
    </location>
</feature>
<keyword evidence="3" id="KW-0238">DNA-binding</keyword>
<evidence type="ECO:0000259" key="6">
    <source>
        <dbReference type="Pfam" id="PF11699"/>
    </source>
</evidence>